<dbReference type="OrthoDB" id="1447802at2"/>
<dbReference type="RefSeq" id="WP_070735267.1">
    <property type="nucleotide sequence ID" value="NZ_MDZC01000079.1"/>
</dbReference>
<dbReference type="EMBL" id="MDZC01000079">
    <property type="protein sequence ID" value="OGX83810.1"/>
    <property type="molecule type" value="Genomic_DNA"/>
</dbReference>
<accession>A0A1G1SYX0</accession>
<protein>
    <recommendedName>
        <fullName evidence="3">Magnesium citrate secondary transporter</fullName>
    </recommendedName>
</protein>
<gene>
    <name evidence="1" type="ORF">BEN48_03325</name>
</gene>
<proteinExistence type="predicted"/>
<evidence type="ECO:0008006" key="3">
    <source>
        <dbReference type="Google" id="ProtNLM"/>
    </source>
</evidence>
<evidence type="ECO:0000313" key="1">
    <source>
        <dbReference type="EMBL" id="OGX83810.1"/>
    </source>
</evidence>
<name>A0A1G1SYX0_9BACT</name>
<sequence>MRQWPEFRQPLFVAAVVLYAAHQLNRHVLQWPLPTLLTSYLADMAGMPAILSVALAAQRRLVVRSRAFVLPDSWLLAAWAYASVWFEGLLPYVSATAVADPWDVVAYGVGTLAFRYWLNRPGD</sequence>
<evidence type="ECO:0000313" key="2">
    <source>
        <dbReference type="Proteomes" id="UP000177791"/>
    </source>
</evidence>
<dbReference type="Proteomes" id="UP000177791">
    <property type="component" value="Unassembled WGS sequence"/>
</dbReference>
<reference evidence="1 2" key="1">
    <citation type="submission" date="2016-08" db="EMBL/GenBank/DDBJ databases">
        <title>Hymenobacter coccineus sp. nov., Hymenobacter lapidarius sp. nov. and Hymenobacter glacialis sp. nov., isolated from Antarctic soil.</title>
        <authorList>
            <person name="Sedlacek I."/>
            <person name="Kralova S."/>
            <person name="Kyrova K."/>
            <person name="Maslanova I."/>
            <person name="Stankova E."/>
            <person name="Vrbovska V."/>
            <person name="Nemec M."/>
            <person name="Bartak M."/>
            <person name="Svec P."/>
            <person name="Busse H.-J."/>
            <person name="Pantucek R."/>
        </authorList>
    </citation>
    <scope>NUCLEOTIDE SEQUENCE [LARGE SCALE GENOMIC DNA]</scope>
    <source>
        <strain evidence="1 2">CCM 8648</strain>
    </source>
</reference>
<organism evidence="1 2">
    <name type="scientific">Hymenobacter glacialis</name>
    <dbReference type="NCBI Taxonomy" id="1908236"/>
    <lineage>
        <taxon>Bacteria</taxon>
        <taxon>Pseudomonadati</taxon>
        <taxon>Bacteroidota</taxon>
        <taxon>Cytophagia</taxon>
        <taxon>Cytophagales</taxon>
        <taxon>Hymenobacteraceae</taxon>
        <taxon>Hymenobacter</taxon>
    </lineage>
</organism>
<keyword evidence="2" id="KW-1185">Reference proteome</keyword>
<dbReference type="AlphaFoldDB" id="A0A1G1SYX0"/>
<dbReference type="STRING" id="1908236.BEN48_03325"/>
<comment type="caution">
    <text evidence="1">The sequence shown here is derived from an EMBL/GenBank/DDBJ whole genome shotgun (WGS) entry which is preliminary data.</text>
</comment>